<reference evidence="4" key="1">
    <citation type="submission" date="2021-02" db="EMBL/GenBank/DDBJ databases">
        <authorList>
            <person name="Nieuwenhuis M."/>
            <person name="Van De Peppel L.J.J."/>
        </authorList>
    </citation>
    <scope>NUCLEOTIDE SEQUENCE</scope>
    <source>
        <strain evidence="4">D49</strain>
    </source>
</reference>
<evidence type="ECO:0000256" key="1">
    <source>
        <dbReference type="ARBA" id="ARBA00023054"/>
    </source>
</evidence>
<feature type="compositionally biased region" description="Polar residues" evidence="2">
    <location>
        <begin position="278"/>
        <end position="287"/>
    </location>
</feature>
<feature type="domain" description="UBX" evidence="3">
    <location>
        <begin position="396"/>
        <end position="433"/>
    </location>
</feature>
<dbReference type="InterPro" id="IPR036249">
    <property type="entry name" value="Thioredoxin-like_sf"/>
</dbReference>
<proteinExistence type="predicted"/>
<dbReference type="Gene3D" id="3.40.30.10">
    <property type="entry name" value="Glutaredoxin"/>
    <property type="match status" value="1"/>
</dbReference>
<dbReference type="PANTHER" id="PTHR23322">
    <property type="entry name" value="FAS-ASSOCIATED PROTEIN"/>
    <property type="match status" value="1"/>
</dbReference>
<dbReference type="AlphaFoldDB" id="A0A9P7FMC4"/>
<dbReference type="GO" id="GO:0005783">
    <property type="term" value="C:endoplasmic reticulum"/>
    <property type="evidence" value="ECO:0007669"/>
    <property type="project" value="TreeGrafter"/>
</dbReference>
<dbReference type="Pfam" id="PF14555">
    <property type="entry name" value="UBA_4"/>
    <property type="match status" value="1"/>
</dbReference>
<feature type="compositionally biased region" description="Low complexity" evidence="2">
    <location>
        <begin position="251"/>
        <end position="261"/>
    </location>
</feature>
<feature type="region of interest" description="Disordered" evidence="2">
    <location>
        <begin position="251"/>
        <end position="287"/>
    </location>
</feature>
<feature type="compositionally biased region" description="Acidic residues" evidence="2">
    <location>
        <begin position="537"/>
        <end position="550"/>
    </location>
</feature>
<organism evidence="4 5">
    <name type="scientific">Sphagnurus paluster</name>
    <dbReference type="NCBI Taxonomy" id="117069"/>
    <lineage>
        <taxon>Eukaryota</taxon>
        <taxon>Fungi</taxon>
        <taxon>Dikarya</taxon>
        <taxon>Basidiomycota</taxon>
        <taxon>Agaricomycotina</taxon>
        <taxon>Agaricomycetes</taxon>
        <taxon>Agaricomycetidae</taxon>
        <taxon>Agaricales</taxon>
        <taxon>Tricholomatineae</taxon>
        <taxon>Lyophyllaceae</taxon>
        <taxon>Sphagnurus</taxon>
    </lineage>
</organism>
<feature type="region of interest" description="Disordered" evidence="2">
    <location>
        <begin position="309"/>
        <end position="371"/>
    </location>
</feature>
<dbReference type="SUPFAM" id="SSF52833">
    <property type="entry name" value="Thioredoxin-like"/>
    <property type="match status" value="1"/>
</dbReference>
<protein>
    <recommendedName>
        <fullName evidence="3">UBX domain-containing protein</fullName>
    </recommendedName>
</protein>
<dbReference type="EMBL" id="JABCKI010006384">
    <property type="protein sequence ID" value="KAG5634494.1"/>
    <property type="molecule type" value="Genomic_DNA"/>
</dbReference>
<reference evidence="4" key="2">
    <citation type="submission" date="2021-10" db="EMBL/GenBank/DDBJ databases">
        <title>Phylogenomics reveals ancestral predisposition of the termite-cultivated fungus Termitomyces towards a domesticated lifestyle.</title>
        <authorList>
            <person name="Auxier B."/>
            <person name="Grum-Grzhimaylo A."/>
            <person name="Cardenas M.E."/>
            <person name="Lodge J.D."/>
            <person name="Laessoe T."/>
            <person name="Pedersen O."/>
            <person name="Smith M.E."/>
            <person name="Kuyper T.W."/>
            <person name="Franco-Molano E.A."/>
            <person name="Baroni T.J."/>
            <person name="Aanen D.K."/>
        </authorList>
    </citation>
    <scope>NUCLEOTIDE SEQUENCE</scope>
    <source>
        <strain evidence="4">D49</strain>
    </source>
</reference>
<dbReference type="PROSITE" id="PS50033">
    <property type="entry name" value="UBX"/>
    <property type="match status" value="1"/>
</dbReference>
<name>A0A9P7FMC4_9AGAR</name>
<dbReference type="InterPro" id="IPR050730">
    <property type="entry name" value="UBX_domain-protein"/>
</dbReference>
<dbReference type="InterPro" id="IPR001012">
    <property type="entry name" value="UBX_dom"/>
</dbReference>
<dbReference type="InterPro" id="IPR006577">
    <property type="entry name" value="UAS"/>
</dbReference>
<dbReference type="GO" id="GO:0043130">
    <property type="term" value="F:ubiquitin binding"/>
    <property type="evidence" value="ECO:0007669"/>
    <property type="project" value="TreeGrafter"/>
</dbReference>
<evidence type="ECO:0000259" key="3">
    <source>
        <dbReference type="PROSITE" id="PS50033"/>
    </source>
</evidence>
<evidence type="ECO:0000256" key="2">
    <source>
        <dbReference type="SAM" id="MobiDB-lite"/>
    </source>
</evidence>
<sequence length="550" mass="61939">MSHLNSRQRTAVERLREVFDVGEEKCIQLLDSNGWDVQRAANAAMQPFDIDDSAVAPPPPAPVPSRPFLAILAFPLHILSNVVRFLFGLLRIPVPQFRFSGLSLNFYRPLPRRPPPPSAPDRWLRDLEEETGAYVRSTAVDSPGEGTLRARHTSESKFLPDFVLGPYDDALRLCAREARIACIILVSEEHDDVPAFKRNTLTDPEFVNLLYEHNILVWGGDVRDREAWSAAEKLQATTFPFVAFLALQPRRSPSSTSTSSSTPPPATLTVLSRHHGPQATSPAALSTHLTTQLLPRVLPFLTRIKDRERERERDRRVRAEQDRAYQESAARDRERIEQRQAEERLERARADEERKRRETEERERREAKDRRERVERLRGEWRLWLRAVFATPAATNASPGLPIALRLPKGGRAMRTFAHEQGLTALYAWVAAELASTEAATHVRTSPEGDVVPEKDAEVEVERILERTIARSEPQHPLADTQQGEWWGFALALAYPRTPVPWAPGVKLGNIPALRGGAQVVVEMLAGAKQPSHSVGDEDDGYVTEDSDEE</sequence>
<comment type="caution">
    <text evidence="4">The sequence shown here is derived from an EMBL/GenBank/DDBJ whole genome shotgun (WGS) entry which is preliminary data.</text>
</comment>
<dbReference type="PANTHER" id="PTHR23322:SF1">
    <property type="entry name" value="FAS-ASSOCIATED FACTOR 2"/>
    <property type="match status" value="1"/>
</dbReference>
<keyword evidence="5" id="KW-1185">Reference proteome</keyword>
<feature type="region of interest" description="Disordered" evidence="2">
    <location>
        <begin position="528"/>
        <end position="550"/>
    </location>
</feature>
<dbReference type="OrthoDB" id="1026733at2759"/>
<gene>
    <name evidence="4" type="ORF">H0H81_001766</name>
</gene>
<dbReference type="SMART" id="SM00594">
    <property type="entry name" value="UAS"/>
    <property type="match status" value="1"/>
</dbReference>
<accession>A0A9P7FMC4</accession>
<evidence type="ECO:0000313" key="4">
    <source>
        <dbReference type="EMBL" id="KAG5634494.1"/>
    </source>
</evidence>
<keyword evidence="1" id="KW-0175">Coiled coil</keyword>
<dbReference type="GO" id="GO:0036503">
    <property type="term" value="P:ERAD pathway"/>
    <property type="evidence" value="ECO:0007669"/>
    <property type="project" value="TreeGrafter"/>
</dbReference>
<evidence type="ECO:0000313" key="5">
    <source>
        <dbReference type="Proteomes" id="UP000717328"/>
    </source>
</evidence>
<dbReference type="Proteomes" id="UP000717328">
    <property type="component" value="Unassembled WGS sequence"/>
</dbReference>